<accession>A0A251UGC6</accession>
<evidence type="ECO:0000313" key="1">
    <source>
        <dbReference type="EMBL" id="OTG22378.1"/>
    </source>
</evidence>
<proteinExistence type="predicted"/>
<gene>
    <name evidence="1" type="ORF">HannXRQ_Chr06g0170881</name>
</gene>
<keyword evidence="2" id="KW-1185">Reference proteome</keyword>
<dbReference type="EMBL" id="CM007895">
    <property type="protein sequence ID" value="OTG22378.1"/>
    <property type="molecule type" value="Genomic_DNA"/>
</dbReference>
<sequence length="123" mass="14302">MYYTVFNHSTMEASILTRLQIVWHMGRDLGLLLSQTSQKRKMSYMGNELYLHLKTGNLQVGSRAPDMSVCFQHLRLTLTNLQSRRKQNLKNPNLQMSMNRAHLTSSSFNIQVYLSISFIVFVM</sequence>
<organism evidence="1 2">
    <name type="scientific">Helianthus annuus</name>
    <name type="common">Common sunflower</name>
    <dbReference type="NCBI Taxonomy" id="4232"/>
    <lineage>
        <taxon>Eukaryota</taxon>
        <taxon>Viridiplantae</taxon>
        <taxon>Streptophyta</taxon>
        <taxon>Embryophyta</taxon>
        <taxon>Tracheophyta</taxon>
        <taxon>Spermatophyta</taxon>
        <taxon>Magnoliopsida</taxon>
        <taxon>eudicotyledons</taxon>
        <taxon>Gunneridae</taxon>
        <taxon>Pentapetalae</taxon>
        <taxon>asterids</taxon>
        <taxon>campanulids</taxon>
        <taxon>Asterales</taxon>
        <taxon>Asteraceae</taxon>
        <taxon>Asteroideae</taxon>
        <taxon>Heliantheae alliance</taxon>
        <taxon>Heliantheae</taxon>
        <taxon>Helianthus</taxon>
    </lineage>
</organism>
<evidence type="ECO:0000313" key="2">
    <source>
        <dbReference type="Proteomes" id="UP000215914"/>
    </source>
</evidence>
<name>A0A251UGC6_HELAN</name>
<dbReference type="AlphaFoldDB" id="A0A251UGC6"/>
<protein>
    <submittedName>
        <fullName evidence="1">Uncharacterized protein</fullName>
    </submittedName>
</protein>
<dbReference type="InParanoid" id="A0A251UGC6"/>
<reference evidence="2" key="1">
    <citation type="journal article" date="2017" name="Nature">
        <title>The sunflower genome provides insights into oil metabolism, flowering and Asterid evolution.</title>
        <authorList>
            <person name="Badouin H."/>
            <person name="Gouzy J."/>
            <person name="Grassa C.J."/>
            <person name="Murat F."/>
            <person name="Staton S.E."/>
            <person name="Cottret L."/>
            <person name="Lelandais-Briere C."/>
            <person name="Owens G.L."/>
            <person name="Carrere S."/>
            <person name="Mayjonade B."/>
            <person name="Legrand L."/>
            <person name="Gill N."/>
            <person name="Kane N.C."/>
            <person name="Bowers J.E."/>
            <person name="Hubner S."/>
            <person name="Bellec A."/>
            <person name="Berard A."/>
            <person name="Berges H."/>
            <person name="Blanchet N."/>
            <person name="Boniface M.C."/>
            <person name="Brunel D."/>
            <person name="Catrice O."/>
            <person name="Chaidir N."/>
            <person name="Claudel C."/>
            <person name="Donnadieu C."/>
            <person name="Faraut T."/>
            <person name="Fievet G."/>
            <person name="Helmstetter N."/>
            <person name="King M."/>
            <person name="Knapp S.J."/>
            <person name="Lai Z."/>
            <person name="Le Paslier M.C."/>
            <person name="Lippi Y."/>
            <person name="Lorenzon L."/>
            <person name="Mandel J.R."/>
            <person name="Marage G."/>
            <person name="Marchand G."/>
            <person name="Marquand E."/>
            <person name="Bret-Mestries E."/>
            <person name="Morien E."/>
            <person name="Nambeesan S."/>
            <person name="Nguyen T."/>
            <person name="Pegot-Espagnet P."/>
            <person name="Pouilly N."/>
            <person name="Raftis F."/>
            <person name="Sallet E."/>
            <person name="Schiex T."/>
            <person name="Thomas J."/>
            <person name="Vandecasteele C."/>
            <person name="Vares D."/>
            <person name="Vear F."/>
            <person name="Vautrin S."/>
            <person name="Crespi M."/>
            <person name="Mangin B."/>
            <person name="Burke J.M."/>
            <person name="Salse J."/>
            <person name="Munos S."/>
            <person name="Vincourt P."/>
            <person name="Rieseberg L.H."/>
            <person name="Langlade N.B."/>
        </authorList>
    </citation>
    <scope>NUCLEOTIDE SEQUENCE [LARGE SCALE GENOMIC DNA]</scope>
    <source>
        <strain evidence="2">cv. SF193</strain>
    </source>
</reference>
<dbReference type="Proteomes" id="UP000215914">
    <property type="component" value="Chromosome 6"/>
</dbReference>